<dbReference type="Pfam" id="PF07728">
    <property type="entry name" value="AAA_5"/>
    <property type="match status" value="1"/>
</dbReference>
<reference evidence="2 3" key="1">
    <citation type="submission" date="2020-04" db="EMBL/GenBank/DDBJ databases">
        <authorList>
            <person name="Klaysubun C."/>
            <person name="Duangmal K."/>
            <person name="Lipun K."/>
        </authorList>
    </citation>
    <scope>NUCLEOTIDE SEQUENCE [LARGE SCALE GENOMIC DNA]</scope>
    <source>
        <strain evidence="2 3">DSM 45300</strain>
    </source>
</reference>
<dbReference type="GO" id="GO:0005524">
    <property type="term" value="F:ATP binding"/>
    <property type="evidence" value="ECO:0007669"/>
    <property type="project" value="InterPro"/>
</dbReference>
<dbReference type="InterPro" id="IPR003593">
    <property type="entry name" value="AAA+_ATPase"/>
</dbReference>
<dbReference type="EMBL" id="JAAXKZ010000012">
    <property type="protein sequence ID" value="NMH91061.1"/>
    <property type="molecule type" value="Genomic_DNA"/>
</dbReference>
<dbReference type="RefSeq" id="WP_169410739.1">
    <property type="nucleotide sequence ID" value="NZ_JAAXKZ010000012.1"/>
</dbReference>
<dbReference type="InterPro" id="IPR050764">
    <property type="entry name" value="CbbQ/NirQ/NorQ/GpvN"/>
</dbReference>
<dbReference type="AlphaFoldDB" id="A0A848DET4"/>
<dbReference type="SMART" id="SM00382">
    <property type="entry name" value="AAA"/>
    <property type="match status" value="1"/>
</dbReference>
<gene>
    <name evidence="2" type="ORF">HF519_05535</name>
</gene>
<sequence length="313" mass="35042">MADAAPVDLDDDPVRGLTAALAAQHYIVDRPLATVLHLAGHLELPLLLEGEPGVGKTAVAEALAAVRGARLVRLQCYEGLSAHHALYEWDYARQLLDIRIGEAEGLSGSGVRSRIFSPEFLLRRPLLEAIWPSGDDRHRPVLLLIDEVDRADEEFEALLLEVLSQFQVTIPEIGTIRAERRPTIVLTANRTRALSDALRRRCLYHWIPFPSLEREIEIVRTRLPEASERLVQRGCLLVQRLRGGYYRKAPGVSETIDWLRALTLFGATDLDRARVQDTIGCLLKDSEDVAAFLGRDSEQMYREFGLLPDGRTA</sequence>
<dbReference type="InterPro" id="IPR011704">
    <property type="entry name" value="ATPase_dyneun-rel_AAA"/>
</dbReference>
<dbReference type="SUPFAM" id="SSF52540">
    <property type="entry name" value="P-loop containing nucleoside triphosphate hydrolases"/>
    <property type="match status" value="1"/>
</dbReference>
<dbReference type="PANTHER" id="PTHR42759:SF1">
    <property type="entry name" value="MAGNESIUM-CHELATASE SUBUNIT CHLD"/>
    <property type="match status" value="1"/>
</dbReference>
<feature type="domain" description="AAA+ ATPase" evidence="1">
    <location>
        <begin position="42"/>
        <end position="208"/>
    </location>
</feature>
<name>A0A848DET4_9PSEU</name>
<dbReference type="InterPro" id="IPR027417">
    <property type="entry name" value="P-loop_NTPase"/>
</dbReference>
<dbReference type="Gene3D" id="3.40.50.300">
    <property type="entry name" value="P-loop containing nucleotide triphosphate hydrolases"/>
    <property type="match status" value="1"/>
</dbReference>
<comment type="caution">
    <text evidence="2">The sequence shown here is derived from an EMBL/GenBank/DDBJ whole genome shotgun (WGS) entry which is preliminary data.</text>
</comment>
<protein>
    <submittedName>
        <fullName evidence="2">MoxR family ATPase</fullName>
    </submittedName>
</protein>
<proteinExistence type="predicted"/>
<dbReference type="GO" id="GO:0016887">
    <property type="term" value="F:ATP hydrolysis activity"/>
    <property type="evidence" value="ECO:0007669"/>
    <property type="project" value="InterPro"/>
</dbReference>
<evidence type="ECO:0000259" key="1">
    <source>
        <dbReference type="SMART" id="SM00382"/>
    </source>
</evidence>
<organism evidence="2 3">
    <name type="scientific">Pseudonocardia bannensis</name>
    <dbReference type="NCBI Taxonomy" id="630973"/>
    <lineage>
        <taxon>Bacteria</taxon>
        <taxon>Bacillati</taxon>
        <taxon>Actinomycetota</taxon>
        <taxon>Actinomycetes</taxon>
        <taxon>Pseudonocardiales</taxon>
        <taxon>Pseudonocardiaceae</taxon>
        <taxon>Pseudonocardia</taxon>
    </lineage>
</organism>
<keyword evidence="3" id="KW-1185">Reference proteome</keyword>
<evidence type="ECO:0000313" key="2">
    <source>
        <dbReference type="EMBL" id="NMH91061.1"/>
    </source>
</evidence>
<accession>A0A848DET4</accession>
<dbReference type="PANTHER" id="PTHR42759">
    <property type="entry name" value="MOXR FAMILY PROTEIN"/>
    <property type="match status" value="1"/>
</dbReference>
<evidence type="ECO:0000313" key="3">
    <source>
        <dbReference type="Proteomes" id="UP000586918"/>
    </source>
</evidence>
<dbReference type="Proteomes" id="UP000586918">
    <property type="component" value="Unassembled WGS sequence"/>
</dbReference>